<feature type="non-terminal residue" evidence="2">
    <location>
        <position position="1"/>
    </location>
</feature>
<proteinExistence type="predicted"/>
<dbReference type="AlphaFoldDB" id="X1IP36"/>
<protein>
    <recommendedName>
        <fullName evidence="1">Peptidase M28 domain-containing protein</fullName>
    </recommendedName>
</protein>
<comment type="caution">
    <text evidence="2">The sequence shown here is derived from an EMBL/GenBank/DDBJ whole genome shotgun (WGS) entry which is preliminary data.</text>
</comment>
<organism evidence="2">
    <name type="scientific">marine sediment metagenome</name>
    <dbReference type="NCBI Taxonomy" id="412755"/>
    <lineage>
        <taxon>unclassified sequences</taxon>
        <taxon>metagenomes</taxon>
        <taxon>ecological metagenomes</taxon>
    </lineage>
</organism>
<dbReference type="Gene3D" id="3.40.630.10">
    <property type="entry name" value="Zn peptidases"/>
    <property type="match status" value="1"/>
</dbReference>
<reference evidence="2" key="1">
    <citation type="journal article" date="2014" name="Front. Microbiol.">
        <title>High frequency of phylogenetically diverse reductive dehalogenase-homologous genes in deep subseafloor sedimentary metagenomes.</title>
        <authorList>
            <person name="Kawai M."/>
            <person name="Futagami T."/>
            <person name="Toyoda A."/>
            <person name="Takaki Y."/>
            <person name="Nishi S."/>
            <person name="Hori S."/>
            <person name="Arai W."/>
            <person name="Tsubouchi T."/>
            <person name="Morono Y."/>
            <person name="Uchiyama I."/>
            <person name="Ito T."/>
            <person name="Fujiyama A."/>
            <person name="Inagaki F."/>
            <person name="Takami H."/>
        </authorList>
    </citation>
    <scope>NUCLEOTIDE SEQUENCE</scope>
    <source>
        <strain evidence="2">Expedition CK06-06</strain>
    </source>
</reference>
<name>X1IP36_9ZZZZ</name>
<gene>
    <name evidence="2" type="ORF">S03H2_27213</name>
</gene>
<dbReference type="Pfam" id="PF04389">
    <property type="entry name" value="Peptidase_M28"/>
    <property type="match status" value="1"/>
</dbReference>
<evidence type="ECO:0000313" key="2">
    <source>
        <dbReference type="EMBL" id="GAH59313.1"/>
    </source>
</evidence>
<feature type="domain" description="Peptidase M28" evidence="1">
    <location>
        <begin position="8"/>
        <end position="38"/>
    </location>
</feature>
<accession>X1IP36</accession>
<feature type="non-terminal residue" evidence="2">
    <location>
        <position position="42"/>
    </location>
</feature>
<sequence>QLSPGAESASGTAALLELTRILKKYPPKRTVRVIFNGAHFLG</sequence>
<dbReference type="InterPro" id="IPR007484">
    <property type="entry name" value="Peptidase_M28"/>
</dbReference>
<evidence type="ECO:0000259" key="1">
    <source>
        <dbReference type="Pfam" id="PF04389"/>
    </source>
</evidence>
<dbReference type="EMBL" id="BARU01016196">
    <property type="protein sequence ID" value="GAH59313.1"/>
    <property type="molecule type" value="Genomic_DNA"/>
</dbReference>
<dbReference type="SUPFAM" id="SSF53187">
    <property type="entry name" value="Zn-dependent exopeptidases"/>
    <property type="match status" value="1"/>
</dbReference>